<feature type="transmembrane region" description="Helical" evidence="1">
    <location>
        <begin position="97"/>
        <end position="119"/>
    </location>
</feature>
<dbReference type="EMBL" id="JARWAN010000022">
    <property type="protein sequence ID" value="MDR5899852.1"/>
    <property type="molecule type" value="Genomic_DNA"/>
</dbReference>
<evidence type="ECO:0000313" key="2">
    <source>
        <dbReference type="EMBL" id="MDR5899852.1"/>
    </source>
</evidence>
<keyword evidence="1" id="KW-0472">Membrane</keyword>
<protein>
    <submittedName>
        <fullName evidence="2">SoxR reducing system RseC family protein</fullName>
    </submittedName>
</protein>
<accession>A0ABU1H7Z3</accession>
<keyword evidence="3" id="KW-1185">Reference proteome</keyword>
<proteinExistence type="predicted"/>
<evidence type="ECO:0000256" key="1">
    <source>
        <dbReference type="SAM" id="Phobius"/>
    </source>
</evidence>
<reference evidence="2 3" key="1">
    <citation type="submission" date="2023-04" db="EMBL/GenBank/DDBJ databases">
        <title>A long-awaited taxogenomic arrangement of the family Halomonadaceae.</title>
        <authorList>
            <person name="De La Haba R."/>
            <person name="Chuvochina M."/>
            <person name="Wittouck S."/>
            <person name="Arahal D.R."/>
            <person name="Sanchez-Porro C."/>
            <person name="Hugenholtz P."/>
            <person name="Ventosa A."/>
        </authorList>
    </citation>
    <scope>NUCLEOTIDE SEQUENCE [LARGE SCALE GENOMIC DNA]</scope>
    <source>
        <strain evidence="2 3">DSM 21020</strain>
    </source>
</reference>
<organism evidence="2 3">
    <name type="scientific">Vreelandella vilamensis</name>
    <dbReference type="NCBI Taxonomy" id="531309"/>
    <lineage>
        <taxon>Bacteria</taxon>
        <taxon>Pseudomonadati</taxon>
        <taxon>Pseudomonadota</taxon>
        <taxon>Gammaproteobacteria</taxon>
        <taxon>Oceanospirillales</taxon>
        <taxon>Halomonadaceae</taxon>
        <taxon>Vreelandella</taxon>
    </lineage>
</organism>
<name>A0ABU1H7Z3_9GAMM</name>
<keyword evidence="1" id="KW-1133">Transmembrane helix</keyword>
<dbReference type="RefSeq" id="WP_309656732.1">
    <property type="nucleotide sequence ID" value="NZ_JARWAN010000022.1"/>
</dbReference>
<feature type="transmembrane region" description="Helical" evidence="1">
    <location>
        <begin position="125"/>
        <end position="144"/>
    </location>
</feature>
<dbReference type="Pfam" id="PF04246">
    <property type="entry name" value="RseC_MucC"/>
    <property type="match status" value="1"/>
</dbReference>
<keyword evidence="1" id="KW-0812">Transmembrane</keyword>
<dbReference type="Proteomes" id="UP001254564">
    <property type="component" value="Unassembled WGS sequence"/>
</dbReference>
<sequence>MALSSLTSAMPDLCRDATVVGYSATGLRVEVQADAGCERCQNGGGCGAGLLERPRRWQVDVPVGHNLEAQKQRKLEVFFPLGSHVLIGMPRRSLTRLALWVYALPLLLAMGCVGLLSALGLASSWSAPALFFATVIATTVFLRFNNRHVAERFRPYLVN</sequence>
<gene>
    <name evidence="2" type="ORF">QC823_12730</name>
</gene>
<evidence type="ECO:0000313" key="3">
    <source>
        <dbReference type="Proteomes" id="UP001254564"/>
    </source>
</evidence>
<comment type="caution">
    <text evidence="2">The sequence shown here is derived from an EMBL/GenBank/DDBJ whole genome shotgun (WGS) entry which is preliminary data.</text>
</comment>